<evidence type="ECO:0000313" key="1">
    <source>
        <dbReference type="EMBL" id="PPC75479.1"/>
    </source>
</evidence>
<dbReference type="Proteomes" id="UP000238196">
    <property type="component" value="Unassembled WGS sequence"/>
</dbReference>
<name>A0A2S5KLS2_9PROT</name>
<protein>
    <submittedName>
        <fullName evidence="1">Uncharacterized protein</fullName>
    </submittedName>
</protein>
<proteinExistence type="predicted"/>
<organism evidence="1 2">
    <name type="scientific">Proteobacteria bacterium 228</name>
    <dbReference type="NCBI Taxonomy" id="2083153"/>
    <lineage>
        <taxon>Bacteria</taxon>
        <taxon>Pseudomonadati</taxon>
        <taxon>Pseudomonadota</taxon>
    </lineage>
</organism>
<evidence type="ECO:0000313" key="2">
    <source>
        <dbReference type="Proteomes" id="UP000238196"/>
    </source>
</evidence>
<sequence>MKDFKQISFERFGPESGPRLADRLITRHLAASLVALSATGLTVANYIEQLNSIDVTNAKIAMRSDTSPLMQAASQVASDKLEQGIQSLSAEVMSKPGTSIAAASYMLTGTAGKPIFVIDNAGGRQLKALDPALFDNRSVAYRLAASLESDASSAFSAHAHPTLHRIEKDLKAAFGLTQTQHYFKETTGQKNQASAVTAASSQDPVIFAGKNACVVAQSLLSNTLSNDGIEAGRRMAPWPVALTSDQRLQVVYDAVRTVTRSCVDTVDSEVKLFSPYREGLYRNIIADLSAINAVDIEYRKQTYDMVWIDATLSLAAAKASRYTLPALGQLDVTKPPTRQHDRLINVMYSKEVQSQSNGLESASKYLTSKLEATTTSARNQPTLDEDGKTKLPLVVADVAKALWAATLVANPAPAPDIQRRYLQAVESLYSKVSLPPPVSSKSMYPSQQIAALIRSPGLSATPNILNSYMAELRAHTSQNLVQQVSLSAQTAQATPTQKINGPQL</sequence>
<dbReference type="AlphaFoldDB" id="A0A2S5KLS2"/>
<gene>
    <name evidence="1" type="ORF">C4K68_20430</name>
</gene>
<dbReference type="EMBL" id="PRLP01000090">
    <property type="protein sequence ID" value="PPC75479.1"/>
    <property type="molecule type" value="Genomic_DNA"/>
</dbReference>
<reference evidence="1 2" key="1">
    <citation type="submission" date="2018-02" db="EMBL/GenBank/DDBJ databases">
        <title>novel marine gammaproteobacteria from coastal saline agro ecosystem.</title>
        <authorList>
            <person name="Krishnan R."/>
            <person name="Ramesh Kumar N."/>
        </authorList>
    </citation>
    <scope>NUCLEOTIDE SEQUENCE [LARGE SCALE GENOMIC DNA]</scope>
    <source>
        <strain evidence="1 2">228</strain>
    </source>
</reference>
<accession>A0A2S5KLS2</accession>
<comment type="caution">
    <text evidence="1">The sequence shown here is derived from an EMBL/GenBank/DDBJ whole genome shotgun (WGS) entry which is preliminary data.</text>
</comment>